<dbReference type="AlphaFoldDB" id="A0AAV3VVJ9"/>
<organism evidence="1 2">
    <name type="scientific">Clostridium diolis</name>
    <dbReference type="NCBI Taxonomy" id="223919"/>
    <lineage>
        <taxon>Bacteria</taxon>
        <taxon>Bacillati</taxon>
        <taxon>Bacillota</taxon>
        <taxon>Clostridia</taxon>
        <taxon>Eubacteriales</taxon>
        <taxon>Clostridiaceae</taxon>
        <taxon>Clostridium</taxon>
    </lineage>
</organism>
<reference evidence="1 2" key="1">
    <citation type="submission" date="2019-06" db="EMBL/GenBank/DDBJ databases">
        <title>Draft genome sequence of Clostridium diolis DSM 15410.</title>
        <authorList>
            <person name="Kobayashi H."/>
            <person name="Tanizawa Y."/>
            <person name="Tohno M."/>
        </authorList>
    </citation>
    <scope>NUCLEOTIDE SEQUENCE [LARGE SCALE GENOMIC DNA]</scope>
    <source>
        <strain evidence="1 2">DSM 15410</strain>
    </source>
</reference>
<evidence type="ECO:0000313" key="2">
    <source>
        <dbReference type="Proteomes" id="UP000325212"/>
    </source>
</evidence>
<evidence type="ECO:0000313" key="1">
    <source>
        <dbReference type="EMBL" id="GEA30208.1"/>
    </source>
</evidence>
<dbReference type="EMBL" id="BJLA01000002">
    <property type="protein sequence ID" value="GEA30208.1"/>
    <property type="molecule type" value="Genomic_DNA"/>
</dbReference>
<accession>A0AAV3VVJ9</accession>
<name>A0AAV3VVJ9_9CLOT</name>
<dbReference type="Proteomes" id="UP000325212">
    <property type="component" value="Unassembled WGS sequence"/>
</dbReference>
<proteinExistence type="predicted"/>
<comment type="caution">
    <text evidence="1">The sequence shown here is derived from an EMBL/GenBank/DDBJ whole genome shotgun (WGS) entry which is preliminary data.</text>
</comment>
<keyword evidence="2" id="KW-1185">Reference proteome</keyword>
<gene>
    <name evidence="1" type="ORF">CDIOL_11310</name>
</gene>
<sequence length="71" mass="7717">MLVNSAFACAKSFTFSFKISDSVLGISSNIASFVSIFTDFVIFQSGTSQDKFVNMLSSNSVPPDCDMLPLY</sequence>
<protein>
    <submittedName>
        <fullName evidence="1">Uncharacterized protein</fullName>
    </submittedName>
</protein>